<dbReference type="InterPro" id="IPR036249">
    <property type="entry name" value="Thioredoxin-like_sf"/>
</dbReference>
<dbReference type="SUPFAM" id="SSF52833">
    <property type="entry name" value="Thioredoxin-like"/>
    <property type="match status" value="1"/>
</dbReference>
<protein>
    <submittedName>
        <fullName evidence="2">SCO family protein</fullName>
    </submittedName>
</protein>
<evidence type="ECO:0000313" key="3">
    <source>
        <dbReference type="Proteomes" id="UP001305606"/>
    </source>
</evidence>
<dbReference type="PANTHER" id="PTHR12151:SF25">
    <property type="entry name" value="LINALOOL DEHYDRATASE_ISOMERASE DOMAIN-CONTAINING PROTEIN"/>
    <property type="match status" value="1"/>
</dbReference>
<dbReference type="Proteomes" id="UP001305606">
    <property type="component" value="Chromosome"/>
</dbReference>
<dbReference type="EMBL" id="CP117522">
    <property type="protein sequence ID" value="WNE95333.1"/>
    <property type="molecule type" value="Genomic_DNA"/>
</dbReference>
<keyword evidence="3" id="KW-1185">Reference proteome</keyword>
<dbReference type="RefSeq" id="WP_311034684.1">
    <property type="nucleotide sequence ID" value="NZ_CP117522.1"/>
</dbReference>
<dbReference type="CDD" id="cd02968">
    <property type="entry name" value="SCO"/>
    <property type="match status" value="1"/>
</dbReference>
<sequence>MASTRARVGGHFELTDHLGARVTPGTYHGRFTLVFFGFTHCGQICPAVLSRNSRALDLLGPAADEIRALYITVDPDRDSPEVLAAYLRDRYPRYTGLTGTAEEIEAAKRAYRVFARRADELDDYTVPHTSFTFLMNPDGDYVTHYTETLTAEELADGLAHDIERHRPGG</sequence>
<organism evidence="2 3">
    <name type="scientific">Streptomyces luomodiensis</name>
    <dbReference type="NCBI Taxonomy" id="3026192"/>
    <lineage>
        <taxon>Bacteria</taxon>
        <taxon>Bacillati</taxon>
        <taxon>Actinomycetota</taxon>
        <taxon>Actinomycetes</taxon>
        <taxon>Kitasatosporales</taxon>
        <taxon>Streptomycetaceae</taxon>
        <taxon>Streptomyces</taxon>
    </lineage>
</organism>
<evidence type="ECO:0000313" key="2">
    <source>
        <dbReference type="EMBL" id="WNE95333.1"/>
    </source>
</evidence>
<proteinExistence type="inferred from homology"/>
<dbReference type="Gene3D" id="3.40.30.10">
    <property type="entry name" value="Glutaredoxin"/>
    <property type="match status" value="1"/>
</dbReference>
<dbReference type="Pfam" id="PF02630">
    <property type="entry name" value="SCO1-SenC"/>
    <property type="match status" value="1"/>
</dbReference>
<dbReference type="PANTHER" id="PTHR12151">
    <property type="entry name" value="ELECTRON TRANSPORT PROTIN SCO1/SENC FAMILY MEMBER"/>
    <property type="match status" value="1"/>
</dbReference>
<comment type="similarity">
    <text evidence="1">Belongs to the SCO1/2 family.</text>
</comment>
<gene>
    <name evidence="2" type="ORF">PS467_08195</name>
</gene>
<name>A0ABY9US57_9ACTN</name>
<dbReference type="InterPro" id="IPR003782">
    <property type="entry name" value="SCO1/SenC"/>
</dbReference>
<accession>A0ABY9US57</accession>
<evidence type="ECO:0000256" key="1">
    <source>
        <dbReference type="ARBA" id="ARBA00010996"/>
    </source>
</evidence>
<reference evidence="2 3" key="1">
    <citation type="submission" date="2023-02" db="EMBL/GenBank/DDBJ databases">
        <title>Streptomyces sp. SCA4-21 with antifungal activity against Fusarium oxysporum f. sp. cubense, Streptomyces sp. SCA2-17 with antifungal activity against Fusarium oxysporum f. sp. cubense.</title>
        <authorList>
            <person name="Qi D."/>
        </authorList>
    </citation>
    <scope>NUCLEOTIDE SEQUENCE [LARGE SCALE GENOMIC DNA]</scope>
    <source>
        <strain evidence="2 3">SCA4-21</strain>
    </source>
</reference>